<dbReference type="AlphaFoldDB" id="A0AAP9XZ05"/>
<organism evidence="2 4">
    <name type="scientific">Burkholderia glumae</name>
    <name type="common">Pseudomonas glumae</name>
    <dbReference type="NCBI Taxonomy" id="337"/>
    <lineage>
        <taxon>Bacteria</taxon>
        <taxon>Pseudomonadati</taxon>
        <taxon>Pseudomonadota</taxon>
        <taxon>Betaproteobacteria</taxon>
        <taxon>Burkholderiales</taxon>
        <taxon>Burkholderiaceae</taxon>
        <taxon>Burkholderia</taxon>
    </lineage>
</organism>
<dbReference type="InterPro" id="IPR005153">
    <property type="entry name" value="MbtH-like_dom"/>
</dbReference>
<evidence type="ECO:0000313" key="4">
    <source>
        <dbReference type="Proteomes" id="UP000594892"/>
    </source>
</evidence>
<feature type="domain" description="MbtH-like" evidence="1">
    <location>
        <begin position="6"/>
        <end position="56"/>
    </location>
</feature>
<proteinExistence type="predicted"/>
<evidence type="ECO:0000313" key="5">
    <source>
        <dbReference type="Proteomes" id="UP001056386"/>
    </source>
</evidence>
<dbReference type="Proteomes" id="UP000594892">
    <property type="component" value="Chromosome 1"/>
</dbReference>
<dbReference type="GO" id="GO:0005829">
    <property type="term" value="C:cytosol"/>
    <property type="evidence" value="ECO:0007669"/>
    <property type="project" value="TreeGrafter"/>
</dbReference>
<protein>
    <submittedName>
        <fullName evidence="2">MbtH family NRPS accessory protein</fullName>
    </submittedName>
</protein>
<evidence type="ECO:0000313" key="3">
    <source>
        <dbReference type="EMBL" id="USS43861.1"/>
    </source>
</evidence>
<dbReference type="SUPFAM" id="SSF160582">
    <property type="entry name" value="MbtH-like"/>
    <property type="match status" value="1"/>
</dbReference>
<dbReference type="PANTHER" id="PTHR38444">
    <property type="entry name" value="ENTEROBACTIN BIOSYNTHESIS PROTEIN YBDZ"/>
    <property type="match status" value="1"/>
</dbReference>
<dbReference type="GeneID" id="45694910"/>
<gene>
    <name evidence="2" type="ORF">I6H06_11380</name>
    <name evidence="3" type="ORF">NFI99_05300</name>
</gene>
<sequence length="72" mass="8270">MKIETHPNAKLEQFFQVVVNAEQQYALWPDSLPRPAGWQFTGQAGPREACLEWVRTAWTDMRPLSVRQVSNG</sequence>
<dbReference type="Pfam" id="PF03621">
    <property type="entry name" value="MbtH"/>
    <property type="match status" value="1"/>
</dbReference>
<dbReference type="PANTHER" id="PTHR38444:SF1">
    <property type="entry name" value="ENTEROBACTIN BIOSYNTHESIS PROTEIN YBDZ"/>
    <property type="match status" value="1"/>
</dbReference>
<dbReference type="Gene3D" id="3.90.820.10">
    <property type="entry name" value="Structural Genomics, Unknown Function 30-nov-00 1gh9 Mol_id"/>
    <property type="match status" value="1"/>
</dbReference>
<keyword evidence="5" id="KW-1185">Reference proteome</keyword>
<dbReference type="InterPro" id="IPR038020">
    <property type="entry name" value="MbtH-like_sf"/>
</dbReference>
<reference evidence="2 4" key="1">
    <citation type="submission" date="2020-12" db="EMBL/GenBank/DDBJ databases">
        <title>FDA dAtabase for Regulatory Grade micrObial Sequences (FDA-ARGOS): Supporting development and validation of Infectious Disease Dx tests.</title>
        <authorList>
            <person name="Minogue T."/>
            <person name="Wolcott M."/>
            <person name="Wasieloski L."/>
            <person name="Aguilar W."/>
            <person name="Moore D."/>
            <person name="Jaissle J."/>
            <person name="Tallon L."/>
            <person name="Sadzewicz L."/>
            <person name="Zhao X."/>
            <person name="Boylan J."/>
            <person name="Ott S."/>
            <person name="Bowen H."/>
            <person name="Vavikolanu K."/>
            <person name="Mehta A."/>
            <person name="Aluvathingal J."/>
            <person name="Nadendla S."/>
            <person name="Yan Y."/>
            <person name="Sichtig H."/>
        </authorList>
    </citation>
    <scope>NUCLEOTIDE SEQUENCE [LARGE SCALE GENOMIC DNA]</scope>
    <source>
        <strain evidence="2 4">FDAARGOS_949</strain>
    </source>
</reference>
<evidence type="ECO:0000259" key="1">
    <source>
        <dbReference type="SMART" id="SM00923"/>
    </source>
</evidence>
<accession>A0AAP9XZ05</accession>
<dbReference type="EMBL" id="CP099583">
    <property type="protein sequence ID" value="USS43861.1"/>
    <property type="molecule type" value="Genomic_DNA"/>
</dbReference>
<dbReference type="RefSeq" id="WP_012733787.1">
    <property type="nucleotide sequence ID" value="NZ_CP021075.1"/>
</dbReference>
<dbReference type="SMART" id="SM00923">
    <property type="entry name" value="MbtH"/>
    <property type="match status" value="1"/>
</dbReference>
<reference evidence="3" key="2">
    <citation type="submission" date="2022-06" db="EMBL/GenBank/DDBJ databases">
        <title>Draft genome sequence of Burkholderia glumae strain GR20004 isolated from rice panicle showing bacterial panicle blight.</title>
        <authorList>
            <person name="Choi S.Y."/>
            <person name="Lee Y.H."/>
        </authorList>
    </citation>
    <scope>NUCLEOTIDE SEQUENCE</scope>
    <source>
        <strain evidence="3">GR20004</strain>
    </source>
</reference>
<evidence type="ECO:0000313" key="2">
    <source>
        <dbReference type="EMBL" id="QPQ90167.1"/>
    </source>
</evidence>
<dbReference type="InterPro" id="IPR037407">
    <property type="entry name" value="MLP_fam"/>
</dbReference>
<name>A0AAP9XZ05_BURGL</name>
<dbReference type="Proteomes" id="UP001056386">
    <property type="component" value="Chromosome 2"/>
</dbReference>
<dbReference type="EMBL" id="CP065600">
    <property type="protein sequence ID" value="QPQ90167.1"/>
    <property type="molecule type" value="Genomic_DNA"/>
</dbReference>
<dbReference type="GO" id="GO:0019290">
    <property type="term" value="P:siderophore biosynthetic process"/>
    <property type="evidence" value="ECO:0007669"/>
    <property type="project" value="TreeGrafter"/>
</dbReference>